<keyword evidence="2" id="KW-0812">Transmembrane</keyword>
<reference evidence="4" key="1">
    <citation type="journal article" date="2019" name="Int. J. Syst. Evol. Microbiol.">
        <title>The Global Catalogue of Microorganisms (GCM) 10K type strain sequencing project: providing services to taxonomists for standard genome sequencing and annotation.</title>
        <authorList>
            <consortium name="The Broad Institute Genomics Platform"/>
            <consortium name="The Broad Institute Genome Sequencing Center for Infectious Disease"/>
            <person name="Wu L."/>
            <person name="Ma J."/>
        </authorList>
    </citation>
    <scope>NUCLEOTIDE SEQUENCE [LARGE SCALE GENOMIC DNA]</scope>
    <source>
        <strain evidence="4">CGMCC 4.7289</strain>
    </source>
</reference>
<evidence type="ECO:0000256" key="1">
    <source>
        <dbReference type="SAM" id="MobiDB-lite"/>
    </source>
</evidence>
<dbReference type="Proteomes" id="UP001595816">
    <property type="component" value="Unassembled WGS sequence"/>
</dbReference>
<feature type="region of interest" description="Disordered" evidence="1">
    <location>
        <begin position="541"/>
        <end position="615"/>
    </location>
</feature>
<proteinExistence type="predicted"/>
<evidence type="ECO:0000313" key="3">
    <source>
        <dbReference type="EMBL" id="MFC4129533.1"/>
    </source>
</evidence>
<dbReference type="EMBL" id="JBHSAY010000003">
    <property type="protein sequence ID" value="MFC4129533.1"/>
    <property type="molecule type" value="Genomic_DNA"/>
</dbReference>
<keyword evidence="2" id="KW-1133">Transmembrane helix</keyword>
<name>A0ABV8LGC0_9ACTN</name>
<gene>
    <name evidence="3" type="ORF">ACFOZ4_02825</name>
</gene>
<feature type="transmembrane region" description="Helical" evidence="2">
    <location>
        <begin position="474"/>
        <end position="492"/>
    </location>
</feature>
<evidence type="ECO:0000256" key="2">
    <source>
        <dbReference type="SAM" id="Phobius"/>
    </source>
</evidence>
<keyword evidence="4" id="KW-1185">Reference proteome</keyword>
<feature type="transmembrane region" description="Helical" evidence="2">
    <location>
        <begin position="411"/>
        <end position="428"/>
    </location>
</feature>
<feature type="transmembrane region" description="Helical" evidence="2">
    <location>
        <begin position="381"/>
        <end position="405"/>
    </location>
</feature>
<protein>
    <submittedName>
        <fullName evidence="3">MFS transporter</fullName>
    </submittedName>
</protein>
<feature type="region of interest" description="Disordered" evidence="1">
    <location>
        <begin position="253"/>
        <end position="284"/>
    </location>
</feature>
<organism evidence="3 4">
    <name type="scientific">Hamadaea flava</name>
    <dbReference type="NCBI Taxonomy" id="1742688"/>
    <lineage>
        <taxon>Bacteria</taxon>
        <taxon>Bacillati</taxon>
        <taxon>Actinomycetota</taxon>
        <taxon>Actinomycetes</taxon>
        <taxon>Micromonosporales</taxon>
        <taxon>Micromonosporaceae</taxon>
        <taxon>Hamadaea</taxon>
    </lineage>
</organism>
<keyword evidence="2" id="KW-0472">Membrane</keyword>
<accession>A0ABV8LGC0</accession>
<sequence>MRRLVYGVLATLVLGIGTLFGTPAVGAEPLVIAAPGEPACSLEEWQKYPLQTCVDRLQDVAASRAQCLQAPTPEAPDNGMAGWFLSKPTWNDDASIGLGLYSSYGYAGYDYTTYDIGCAQTLMHPDYKFENTVANGEFMLASGIVGASNALRERAWDPGQMWGWADPLVKNATQAIYSKVFSVFGIITLGVVGLYLIWRSRNANMSGAMTTAGWAIFVMVAVTAIAAWPVHSANLADSALTSTLGVVHDAVGPSSTTHVPERCKGKVNETPDCTDNRPPAVRSSDTATETLLYRNWVRGALGSADSETALKYGPALYDSKSLTWGDVAALQTESDPVKRAQDRDELIRSKQQNWMKVAEQIRTEDPDAYEYLRGTKGMERIGAGFVAILSAISFAIFDIVASILVLLGFLIFRWAVIAAPALGTVGLLRPASAGLRRLAGSVLAAVFNIAIFGTGAAVYLSAVDLIMSTPSLPGWLQVVLMLLCGIVAWILLRPYRRVTQLGGSTPSNGWARALVRPAAATAAATAAGGAAAGAAVAIAGRPETRPDSPSETRPAVTETIQRELVRSEALPEQRRWSDPNLPEAAPAQALYRPDAARDSVSEPSSARPVVRAEAR</sequence>
<feature type="transmembrane region" description="Helical" evidence="2">
    <location>
        <begin position="440"/>
        <end position="462"/>
    </location>
</feature>
<feature type="compositionally biased region" description="Basic and acidic residues" evidence="1">
    <location>
        <begin position="259"/>
        <end position="269"/>
    </location>
</feature>
<evidence type="ECO:0000313" key="4">
    <source>
        <dbReference type="Proteomes" id="UP001595816"/>
    </source>
</evidence>
<dbReference type="RefSeq" id="WP_253759567.1">
    <property type="nucleotide sequence ID" value="NZ_JAMZDZ010000001.1"/>
</dbReference>
<comment type="caution">
    <text evidence="3">The sequence shown here is derived from an EMBL/GenBank/DDBJ whole genome shotgun (WGS) entry which is preliminary data.</text>
</comment>
<feature type="compositionally biased region" description="Basic and acidic residues" evidence="1">
    <location>
        <begin position="560"/>
        <end position="577"/>
    </location>
</feature>
<feature type="transmembrane region" description="Helical" evidence="2">
    <location>
        <begin position="176"/>
        <end position="198"/>
    </location>
</feature>